<dbReference type="KEGG" id="mrh:MycrhN_5909"/>
<dbReference type="PRINTS" id="PR01438">
    <property type="entry name" value="UNVRSLSTRESS"/>
</dbReference>
<evidence type="ECO:0000313" key="5">
    <source>
        <dbReference type="EMBL" id="AEV76374.1"/>
    </source>
</evidence>
<dbReference type="InterPro" id="IPR014729">
    <property type="entry name" value="Rossmann-like_a/b/a_fold"/>
</dbReference>
<dbReference type="HOGENOM" id="CLU_049301_2_3_11"/>
<feature type="domain" description="UspA" evidence="4">
    <location>
        <begin position="154"/>
        <end position="291"/>
    </location>
</feature>
<dbReference type="Proteomes" id="UP000005442">
    <property type="component" value="Chromosome"/>
</dbReference>
<organism evidence="5 6">
    <name type="scientific">Mycolicibacterium rhodesiae (strain NBB3)</name>
    <name type="common">Mycobacterium rhodesiae</name>
    <dbReference type="NCBI Taxonomy" id="710685"/>
    <lineage>
        <taxon>Bacteria</taxon>
        <taxon>Bacillati</taxon>
        <taxon>Actinomycetota</taxon>
        <taxon>Actinomycetes</taxon>
        <taxon>Mycobacteriales</taxon>
        <taxon>Mycobacteriaceae</taxon>
        <taxon>Mycolicibacterium</taxon>
    </lineage>
</organism>
<reference evidence="5 6" key="1">
    <citation type="submission" date="2011-12" db="EMBL/GenBank/DDBJ databases">
        <title>Complete sequence of Mycobacterium rhodesiae NBB3.</title>
        <authorList>
            <consortium name="US DOE Joint Genome Institute"/>
            <person name="Lucas S."/>
            <person name="Han J."/>
            <person name="Lapidus A."/>
            <person name="Cheng J.-F."/>
            <person name="Goodwin L."/>
            <person name="Pitluck S."/>
            <person name="Peters L."/>
            <person name="Mikhailova N."/>
            <person name="Gu W."/>
            <person name="Detter J.C."/>
            <person name="Han C."/>
            <person name="Tapia R."/>
            <person name="Land M."/>
            <person name="Hauser L."/>
            <person name="Kyrpides N."/>
            <person name="Ivanova N."/>
            <person name="Pagani I."/>
            <person name="Mattes T."/>
            <person name="Holmes A."/>
            <person name="Rutledge P."/>
            <person name="Paulsen I."/>
            <person name="Coleman N."/>
            <person name="Woyke T."/>
        </authorList>
    </citation>
    <scope>NUCLEOTIDE SEQUENCE [LARGE SCALE GENOMIC DNA]</scope>
    <source>
        <strain evidence="5 6">NBB3</strain>
    </source>
</reference>
<evidence type="ECO:0000256" key="1">
    <source>
        <dbReference type="ARBA" id="ARBA00008791"/>
    </source>
</evidence>
<evidence type="ECO:0000259" key="4">
    <source>
        <dbReference type="Pfam" id="PF00582"/>
    </source>
</evidence>
<keyword evidence="2" id="KW-0547">Nucleotide-binding</keyword>
<evidence type="ECO:0000256" key="2">
    <source>
        <dbReference type="ARBA" id="ARBA00022741"/>
    </source>
</evidence>
<sequence>MPASAAPVVVGVDGTEKSIHAARWAGGLAERLGSPLHIVHAKSYPRHSLTEAGATARAVEMAEQDALAETILRTAATAARARVADVPITTEQLHESADAALIDISRRARLIVVGCDEVTPGGAVLIGSMTLAVAAGSVCPLIAWRGEAVVPNEKPIVLGVDNHGDSDAAVATAFELADRMAIEIVAVHAWSARRSPGDVTLPSMIDWAAVEDDHRTRLSNTLQPWMERYPDVKVTCVVEATRPDKALLAHTDNAQIVAVGSRSRGLLSVALLGSTGLNLLHHSAIPVLICRPSGGPG</sequence>
<evidence type="ECO:0000256" key="3">
    <source>
        <dbReference type="ARBA" id="ARBA00022840"/>
    </source>
</evidence>
<dbReference type="STRING" id="710685.MycrhN_5909"/>
<gene>
    <name evidence="5" type="ordered locus">MycrhN_5909</name>
</gene>
<dbReference type="PATRIC" id="fig|710685.3.peg.5936"/>
<dbReference type="OrthoDB" id="3174546at2"/>
<dbReference type="RefSeq" id="WP_014214111.1">
    <property type="nucleotide sequence ID" value="NC_016604.1"/>
</dbReference>
<evidence type="ECO:0000313" key="6">
    <source>
        <dbReference type="Proteomes" id="UP000005442"/>
    </source>
</evidence>
<feature type="domain" description="UspA" evidence="4">
    <location>
        <begin position="8"/>
        <end position="142"/>
    </location>
</feature>
<name>G8RQA8_MYCRN</name>
<keyword evidence="6" id="KW-1185">Reference proteome</keyword>
<dbReference type="GO" id="GO:0005524">
    <property type="term" value="F:ATP binding"/>
    <property type="evidence" value="ECO:0007669"/>
    <property type="project" value="UniProtKB-KW"/>
</dbReference>
<dbReference type="InterPro" id="IPR006016">
    <property type="entry name" value="UspA"/>
</dbReference>
<dbReference type="InterPro" id="IPR006015">
    <property type="entry name" value="Universal_stress_UspA"/>
</dbReference>
<proteinExistence type="inferred from homology"/>
<dbReference type="eggNOG" id="COG0589">
    <property type="taxonomic scope" value="Bacteria"/>
</dbReference>
<dbReference type="PANTHER" id="PTHR46268:SF27">
    <property type="entry name" value="UNIVERSAL STRESS PROTEIN RV2623"/>
    <property type="match status" value="1"/>
</dbReference>
<keyword evidence="3" id="KW-0067">ATP-binding</keyword>
<dbReference type="Gene3D" id="3.40.50.620">
    <property type="entry name" value="HUPs"/>
    <property type="match status" value="2"/>
</dbReference>
<dbReference type="EMBL" id="CP003169">
    <property type="protein sequence ID" value="AEV76374.1"/>
    <property type="molecule type" value="Genomic_DNA"/>
</dbReference>
<protein>
    <submittedName>
        <fullName evidence="5">Universal stress protein UspA-like protein</fullName>
    </submittedName>
</protein>
<dbReference type="AlphaFoldDB" id="G8RQA8"/>
<dbReference type="PANTHER" id="PTHR46268">
    <property type="entry name" value="STRESS RESPONSE PROTEIN NHAX"/>
    <property type="match status" value="1"/>
</dbReference>
<dbReference type="Pfam" id="PF00582">
    <property type="entry name" value="Usp"/>
    <property type="match status" value="2"/>
</dbReference>
<comment type="similarity">
    <text evidence="1">Belongs to the universal stress protein A family.</text>
</comment>
<dbReference type="SUPFAM" id="SSF52402">
    <property type="entry name" value="Adenine nucleotide alpha hydrolases-like"/>
    <property type="match status" value="2"/>
</dbReference>
<accession>G8RQA8</accession>